<dbReference type="PANTHER" id="PTHR47338">
    <property type="entry name" value="ZN(II)2CYS6 TRANSCRIPTION FACTOR (EUROFUNG)-RELATED"/>
    <property type="match status" value="1"/>
</dbReference>
<keyword evidence="3" id="KW-0805">Transcription regulation</keyword>
<dbReference type="Pfam" id="PF00172">
    <property type="entry name" value="Zn_clus"/>
    <property type="match status" value="1"/>
</dbReference>
<feature type="region of interest" description="Disordered" evidence="6">
    <location>
        <begin position="505"/>
        <end position="524"/>
    </location>
</feature>
<evidence type="ECO:0000256" key="3">
    <source>
        <dbReference type="ARBA" id="ARBA00023015"/>
    </source>
</evidence>
<dbReference type="SMART" id="SM00066">
    <property type="entry name" value="GAL4"/>
    <property type="match status" value="1"/>
</dbReference>
<organism evidence="8">
    <name type="scientific">Bionectria ochroleuca</name>
    <name type="common">Gliocladium roseum</name>
    <dbReference type="NCBI Taxonomy" id="29856"/>
    <lineage>
        <taxon>Eukaryota</taxon>
        <taxon>Fungi</taxon>
        <taxon>Dikarya</taxon>
        <taxon>Ascomycota</taxon>
        <taxon>Pezizomycotina</taxon>
        <taxon>Sordariomycetes</taxon>
        <taxon>Hypocreomycetidae</taxon>
        <taxon>Hypocreales</taxon>
        <taxon>Bionectriaceae</taxon>
        <taxon>Clonostachys</taxon>
    </lineage>
</organism>
<keyword evidence="2" id="KW-0479">Metal-binding</keyword>
<dbReference type="AlphaFoldDB" id="A0A0B7K3A7"/>
<dbReference type="CDD" id="cd12148">
    <property type="entry name" value="fungal_TF_MHR"/>
    <property type="match status" value="1"/>
</dbReference>
<dbReference type="Gene3D" id="4.10.240.10">
    <property type="entry name" value="Zn(2)-C6 fungal-type DNA-binding domain"/>
    <property type="match status" value="1"/>
</dbReference>
<dbReference type="GO" id="GO:0000981">
    <property type="term" value="F:DNA-binding transcription factor activity, RNA polymerase II-specific"/>
    <property type="evidence" value="ECO:0007669"/>
    <property type="project" value="InterPro"/>
</dbReference>
<gene>
    <name evidence="8" type="ORF">BN869_000007876_1</name>
</gene>
<name>A0A0B7K3A7_BIOOC</name>
<dbReference type="SUPFAM" id="SSF57701">
    <property type="entry name" value="Zn2/Cys6 DNA-binding domain"/>
    <property type="match status" value="1"/>
</dbReference>
<dbReference type="InterPro" id="IPR050815">
    <property type="entry name" value="TF_fung"/>
</dbReference>
<dbReference type="GO" id="GO:0005634">
    <property type="term" value="C:nucleus"/>
    <property type="evidence" value="ECO:0007669"/>
    <property type="project" value="UniProtKB-SubCell"/>
</dbReference>
<evidence type="ECO:0000256" key="1">
    <source>
        <dbReference type="ARBA" id="ARBA00004123"/>
    </source>
</evidence>
<comment type="subcellular location">
    <subcellularLocation>
        <location evidence="1">Nucleus</location>
    </subcellularLocation>
</comment>
<dbReference type="GO" id="GO:0008270">
    <property type="term" value="F:zinc ion binding"/>
    <property type="evidence" value="ECO:0007669"/>
    <property type="project" value="InterPro"/>
</dbReference>
<dbReference type="InterPro" id="IPR007219">
    <property type="entry name" value="XnlR_reg_dom"/>
</dbReference>
<keyword evidence="4" id="KW-0804">Transcription</keyword>
<dbReference type="Pfam" id="PF04082">
    <property type="entry name" value="Fungal_trans"/>
    <property type="match status" value="1"/>
</dbReference>
<evidence type="ECO:0000259" key="7">
    <source>
        <dbReference type="PROSITE" id="PS50048"/>
    </source>
</evidence>
<dbReference type="InterPro" id="IPR036864">
    <property type="entry name" value="Zn2-C6_fun-type_DNA-bd_sf"/>
</dbReference>
<protein>
    <recommendedName>
        <fullName evidence="7">Zn(2)-C6 fungal-type domain-containing protein</fullName>
    </recommendedName>
</protein>
<accession>A0A0B7K3A7</accession>
<dbReference type="PROSITE" id="PS00463">
    <property type="entry name" value="ZN2_CY6_FUNGAL_1"/>
    <property type="match status" value="1"/>
</dbReference>
<feature type="domain" description="Zn(2)-C6 fungal-type" evidence="7">
    <location>
        <begin position="8"/>
        <end position="38"/>
    </location>
</feature>
<keyword evidence="5" id="KW-0539">Nucleus</keyword>
<dbReference type="GO" id="GO:0003677">
    <property type="term" value="F:DNA binding"/>
    <property type="evidence" value="ECO:0007669"/>
    <property type="project" value="InterPro"/>
</dbReference>
<evidence type="ECO:0000256" key="4">
    <source>
        <dbReference type="ARBA" id="ARBA00023163"/>
    </source>
</evidence>
<dbReference type="InterPro" id="IPR001138">
    <property type="entry name" value="Zn2Cys6_DnaBD"/>
</dbReference>
<dbReference type="PROSITE" id="PS50048">
    <property type="entry name" value="ZN2_CY6_FUNGAL_2"/>
    <property type="match status" value="1"/>
</dbReference>
<dbReference type="EMBL" id="CDPU01000025">
    <property type="protein sequence ID" value="CEO51818.1"/>
    <property type="molecule type" value="Genomic_DNA"/>
</dbReference>
<evidence type="ECO:0000256" key="6">
    <source>
        <dbReference type="SAM" id="MobiDB-lite"/>
    </source>
</evidence>
<dbReference type="PANTHER" id="PTHR47338:SF20">
    <property type="entry name" value="ZN(II)2CYS6 TRANSCRIPTION FACTOR (EUROFUNG)"/>
    <property type="match status" value="1"/>
</dbReference>
<evidence type="ECO:0000256" key="2">
    <source>
        <dbReference type="ARBA" id="ARBA00022723"/>
    </source>
</evidence>
<evidence type="ECO:0000256" key="5">
    <source>
        <dbReference type="ARBA" id="ARBA00023242"/>
    </source>
</evidence>
<sequence length="524" mass="57311">MPHVASQACTACRRLKRKCSRDIPSCRLCQRLGKDCEYPVSANDGNSAVRVHALHHKLLRGPDHPFPHAFFLDQDLHTPLRTMQLAQSVQPELKLHVAQYLSVDSPTLYSDYHVKVHTWLPMLSRKRLLDQGVESSERTDACHPLLLLCMELCTADCGGSPVDFHLYTAAKTLSSAVEQAGYLSLRLVQALVLITFYEVCHGLQPGAYLTVSRAARIGSLVGLYTSGYNSTLFQQVSTWTAGEEARRTWWAIFILDRYLLIDAPGLPFSQQDPTAQELLPVNDGDWEAGNTVASESLYTSCFSGNTVLGPFAMLCQSSNILSKILQHKMSRKSESEPVGQLMEEALHLHRTSSALQASIQASSEASAGDSSPFTSASAVCSVARLCLYNLYACNSTQNGRGISTPMQADLQYLSLQSISSLVHTEIPELARQRNASPFLAHCLYYAASEAAWIVREGCDAVTTAILKDLLDGLRSLESSYSVSSHLLSLLQQEGVLGLVDSAPGTLPEFQDGDEEMSSTMSGES</sequence>
<reference evidence="8" key="1">
    <citation type="submission" date="2015-01" db="EMBL/GenBank/DDBJ databases">
        <authorList>
            <person name="Durling Mikael"/>
        </authorList>
    </citation>
    <scope>NUCLEOTIDE SEQUENCE</scope>
</reference>
<dbReference type="CDD" id="cd00067">
    <property type="entry name" value="GAL4"/>
    <property type="match status" value="1"/>
</dbReference>
<proteinExistence type="predicted"/>
<evidence type="ECO:0000313" key="8">
    <source>
        <dbReference type="EMBL" id="CEO51818.1"/>
    </source>
</evidence>
<dbReference type="GO" id="GO:0006351">
    <property type="term" value="P:DNA-templated transcription"/>
    <property type="evidence" value="ECO:0007669"/>
    <property type="project" value="InterPro"/>
</dbReference>